<keyword evidence="3 6" id="KW-1133">Transmembrane helix</keyword>
<dbReference type="EMBL" id="LVHG01000076">
    <property type="protein sequence ID" value="OAK59022.1"/>
    <property type="molecule type" value="Genomic_DNA"/>
</dbReference>
<feature type="transmembrane region" description="Helical" evidence="6">
    <location>
        <begin position="172"/>
        <end position="191"/>
    </location>
</feature>
<evidence type="ECO:0000256" key="1">
    <source>
        <dbReference type="ARBA" id="ARBA00004141"/>
    </source>
</evidence>
<comment type="caution">
    <text evidence="7">The sequence shown here is derived from an EMBL/GenBank/DDBJ whole genome shotgun (WGS) entry which is preliminary data.</text>
</comment>
<evidence type="ECO:0000256" key="5">
    <source>
        <dbReference type="SAM" id="MobiDB-lite"/>
    </source>
</evidence>
<feature type="transmembrane region" description="Helical" evidence="6">
    <location>
        <begin position="29"/>
        <end position="48"/>
    </location>
</feature>
<evidence type="ECO:0000256" key="2">
    <source>
        <dbReference type="ARBA" id="ARBA00022692"/>
    </source>
</evidence>
<feature type="compositionally biased region" description="Low complexity" evidence="5">
    <location>
        <begin position="389"/>
        <end position="403"/>
    </location>
</feature>
<dbReference type="InterPro" id="IPR007688">
    <property type="entry name" value="Conjugal_tfr_TrbL/VirB6"/>
</dbReference>
<feature type="transmembrane region" description="Helical" evidence="6">
    <location>
        <begin position="211"/>
        <end position="230"/>
    </location>
</feature>
<proteinExistence type="predicted"/>
<dbReference type="AlphaFoldDB" id="A0AA91I8N8"/>
<dbReference type="NCBIfam" id="NF010449">
    <property type="entry name" value="PRK13875.1"/>
    <property type="match status" value="1"/>
</dbReference>
<evidence type="ECO:0000256" key="6">
    <source>
        <dbReference type="SAM" id="Phobius"/>
    </source>
</evidence>
<name>A0AA91I8N8_VARPD</name>
<dbReference type="GO" id="GO:0016020">
    <property type="term" value="C:membrane"/>
    <property type="evidence" value="ECO:0007669"/>
    <property type="project" value="UniProtKB-SubCell"/>
</dbReference>
<feature type="region of interest" description="Disordered" evidence="5">
    <location>
        <begin position="377"/>
        <end position="447"/>
    </location>
</feature>
<feature type="transmembrane region" description="Helical" evidence="6">
    <location>
        <begin position="242"/>
        <end position="262"/>
    </location>
</feature>
<dbReference type="Proteomes" id="UP000077852">
    <property type="component" value="Unassembled WGS sequence"/>
</dbReference>
<keyword evidence="2 6" id="KW-0812">Transmembrane</keyword>
<reference evidence="7 8" key="1">
    <citation type="submission" date="2016-03" db="EMBL/GenBank/DDBJ databases">
        <title>Genome sequence of Variovorax paradoxus KB5.</title>
        <authorList>
            <person name="Jeong H."/>
            <person name="Hong C.E."/>
            <person name="Jo S.H."/>
            <person name="Park J.M."/>
        </authorList>
    </citation>
    <scope>NUCLEOTIDE SEQUENCE [LARGE SCALE GENOMIC DNA]</scope>
    <source>
        <strain evidence="7 8">KB5</strain>
    </source>
</reference>
<keyword evidence="4 6" id="KW-0472">Membrane</keyword>
<feature type="transmembrane region" description="Helical" evidence="6">
    <location>
        <begin position="68"/>
        <end position="89"/>
    </location>
</feature>
<dbReference type="InterPro" id="IPR014150">
    <property type="entry name" value="Conjugal_tfr_TrbL"/>
</dbReference>
<feature type="transmembrane region" description="Helical" evidence="6">
    <location>
        <begin position="139"/>
        <end position="165"/>
    </location>
</feature>
<feature type="transmembrane region" description="Helical" evidence="6">
    <location>
        <begin position="282"/>
        <end position="306"/>
    </location>
</feature>
<dbReference type="NCBIfam" id="TIGR02783">
    <property type="entry name" value="TrbL_P"/>
    <property type="match status" value="1"/>
</dbReference>
<dbReference type="RefSeq" id="WP_035884622.1">
    <property type="nucleotide sequence ID" value="NZ_LVHG01000076.1"/>
</dbReference>
<protein>
    <submittedName>
        <fullName evidence="7">Conjugal transfer protein TrbL</fullName>
    </submittedName>
</protein>
<gene>
    <name evidence="7" type="ORF">A3K87_27200</name>
</gene>
<evidence type="ECO:0000313" key="8">
    <source>
        <dbReference type="Proteomes" id="UP000077852"/>
    </source>
</evidence>
<dbReference type="Pfam" id="PF04610">
    <property type="entry name" value="TrbL"/>
    <property type="match status" value="1"/>
</dbReference>
<evidence type="ECO:0000256" key="3">
    <source>
        <dbReference type="ARBA" id="ARBA00022989"/>
    </source>
</evidence>
<sequence>MNDISVIDHFLDVFSRYIDSGFGLLHGEVAFLTATLIVIDMTLAGLFWAMGHATGQGEDVIAKLIRKVLYVGAFAYIIGNFNMLAGVLFRSFAGLGLTASGSTLSMGNFLQPGRLAKAGIDTAAPILDQIREMAGFPEVFIHIAPIVVLFLAWLVVIVSFFVLAVQLFVTLIEFKLTTLAGFVLVPFALWNKTAFMAEKVLGNVVSSGIKVLVLAVIVGIGSGLFAEFRIPPGSEPSIDQALVIMLASLSLLALGIFGPGIATGLVSGGPQLGAGAMAGAAIGAAGTAVAVGAAATGVGSAVAAGARMAPAAARSMASTASSAKSAYQAGSTSAGGGLKGAAAGVGNVAKTGAQAAGQKVADGARSMKERMAAAFRPDDAGSASGGGAAQAASEAPATAPSTEQPAWAKRLHRRQQLTHAATTAAHTLRGGDGGSSSQGPSLRDSDS</sequence>
<dbReference type="GO" id="GO:0030255">
    <property type="term" value="P:protein secretion by the type IV secretion system"/>
    <property type="evidence" value="ECO:0007669"/>
    <property type="project" value="InterPro"/>
</dbReference>
<accession>A0AA91I8N8</accession>
<comment type="subcellular location">
    <subcellularLocation>
        <location evidence="1">Membrane</location>
        <topology evidence="1">Multi-pass membrane protein</topology>
    </subcellularLocation>
</comment>
<evidence type="ECO:0000256" key="4">
    <source>
        <dbReference type="ARBA" id="ARBA00023136"/>
    </source>
</evidence>
<feature type="compositionally biased region" description="Low complexity" evidence="5">
    <location>
        <begin position="418"/>
        <end position="427"/>
    </location>
</feature>
<evidence type="ECO:0000313" key="7">
    <source>
        <dbReference type="EMBL" id="OAK59022.1"/>
    </source>
</evidence>
<organism evidence="7 8">
    <name type="scientific">Variovorax paradoxus</name>
    <dbReference type="NCBI Taxonomy" id="34073"/>
    <lineage>
        <taxon>Bacteria</taxon>
        <taxon>Pseudomonadati</taxon>
        <taxon>Pseudomonadota</taxon>
        <taxon>Betaproteobacteria</taxon>
        <taxon>Burkholderiales</taxon>
        <taxon>Comamonadaceae</taxon>
        <taxon>Variovorax</taxon>
    </lineage>
</organism>